<dbReference type="RefSeq" id="WP_014582695.1">
    <property type="nucleotide sequence ID" value="NC_019552.1"/>
</dbReference>
<dbReference type="EMBL" id="CP003914">
    <property type="protein sequence ID" value="AFX74613.1"/>
    <property type="molecule type" value="Genomic_DNA"/>
</dbReference>
<dbReference type="KEGG" id="mhs:MOS_711"/>
<dbReference type="AlphaFoldDB" id="A0AAI8FEA3"/>
<accession>A0AAI8FEA3</accession>
<name>A0AAI8FEA3_MESHY</name>
<evidence type="ECO:0000313" key="1">
    <source>
        <dbReference type="EMBL" id="AFX74613.1"/>
    </source>
</evidence>
<organism evidence="1 2">
    <name type="scientific">Mesomycoplasma hyorhinis SK76</name>
    <dbReference type="NCBI Taxonomy" id="1118964"/>
    <lineage>
        <taxon>Bacteria</taxon>
        <taxon>Bacillati</taxon>
        <taxon>Mycoplasmatota</taxon>
        <taxon>Mycoplasmoidales</taxon>
        <taxon>Metamycoplasmataceae</taxon>
        <taxon>Mesomycoplasma</taxon>
    </lineage>
</organism>
<dbReference type="Proteomes" id="UP000009399">
    <property type="component" value="Chromosome"/>
</dbReference>
<proteinExistence type="predicted"/>
<evidence type="ECO:0000313" key="2">
    <source>
        <dbReference type="Proteomes" id="UP000009399"/>
    </source>
</evidence>
<protein>
    <submittedName>
        <fullName evidence="1">Uncharacterized protein</fullName>
    </submittedName>
</protein>
<sequence>MIAILVTREIPDNKVSNELISVPKGFAKEVVNNIALLVPMVVENFIIGLEAEKNVFLNTTFDSAFEKQEPRLISQLFLKQLSLLNFV</sequence>
<gene>
    <name evidence="1" type="ORF">MOS_711</name>
</gene>
<reference evidence="1 2" key="1">
    <citation type="journal article" date="2013" name="Genome Announc.">
        <title>Complete Genome Sequence of Mycoplasma hyorhinis Strain SK76.</title>
        <authorList>
            <person name="Goodison S."/>
            <person name="Urquidi V."/>
            <person name="Kumar D."/>
            <person name="Reyes L."/>
            <person name="Rosser C.J."/>
        </authorList>
    </citation>
    <scope>NUCLEOTIDE SEQUENCE [LARGE SCALE GENOMIC DNA]</scope>
    <source>
        <strain evidence="1 2">SK76</strain>
    </source>
</reference>